<name>A0AAP0KR73_9MAGN</name>
<protein>
    <submittedName>
        <fullName evidence="2">Uncharacterized protein</fullName>
    </submittedName>
</protein>
<proteinExistence type="predicted"/>
<feature type="transmembrane region" description="Helical" evidence="1">
    <location>
        <begin position="83"/>
        <end position="105"/>
    </location>
</feature>
<sequence length="155" mass="17333">MLSERCKSGLREMSSLVILSCSHDPGSHDRWLLDFTADLFEEEDGNDTGFSGGRSRNFNMNVYLQLWEILRGSFGESNRRTSLCASVSILIALALFSISITFFYAQFPHRFSVHWQALDWKSFGLNVKSKGAIDEDGDAVFGMGELATISAYISL</sequence>
<keyword evidence="3" id="KW-1185">Reference proteome</keyword>
<keyword evidence="1" id="KW-1133">Transmembrane helix</keyword>
<dbReference type="Proteomes" id="UP001419268">
    <property type="component" value="Unassembled WGS sequence"/>
</dbReference>
<accession>A0AAP0KR73</accession>
<gene>
    <name evidence="2" type="ORF">Scep_003801</name>
</gene>
<dbReference type="EMBL" id="JBBNAG010000002">
    <property type="protein sequence ID" value="KAK9157227.1"/>
    <property type="molecule type" value="Genomic_DNA"/>
</dbReference>
<evidence type="ECO:0000313" key="3">
    <source>
        <dbReference type="Proteomes" id="UP001419268"/>
    </source>
</evidence>
<keyword evidence="1" id="KW-0812">Transmembrane</keyword>
<organism evidence="2 3">
    <name type="scientific">Stephania cephalantha</name>
    <dbReference type="NCBI Taxonomy" id="152367"/>
    <lineage>
        <taxon>Eukaryota</taxon>
        <taxon>Viridiplantae</taxon>
        <taxon>Streptophyta</taxon>
        <taxon>Embryophyta</taxon>
        <taxon>Tracheophyta</taxon>
        <taxon>Spermatophyta</taxon>
        <taxon>Magnoliopsida</taxon>
        <taxon>Ranunculales</taxon>
        <taxon>Menispermaceae</taxon>
        <taxon>Menispermoideae</taxon>
        <taxon>Cissampelideae</taxon>
        <taxon>Stephania</taxon>
    </lineage>
</organism>
<dbReference type="AlphaFoldDB" id="A0AAP0KR73"/>
<evidence type="ECO:0000313" key="2">
    <source>
        <dbReference type="EMBL" id="KAK9157227.1"/>
    </source>
</evidence>
<evidence type="ECO:0000256" key="1">
    <source>
        <dbReference type="SAM" id="Phobius"/>
    </source>
</evidence>
<keyword evidence="1" id="KW-0472">Membrane</keyword>
<comment type="caution">
    <text evidence="2">The sequence shown here is derived from an EMBL/GenBank/DDBJ whole genome shotgun (WGS) entry which is preliminary data.</text>
</comment>
<reference evidence="2 3" key="1">
    <citation type="submission" date="2024-01" db="EMBL/GenBank/DDBJ databases">
        <title>Genome assemblies of Stephania.</title>
        <authorList>
            <person name="Yang L."/>
        </authorList>
    </citation>
    <scope>NUCLEOTIDE SEQUENCE [LARGE SCALE GENOMIC DNA]</scope>
    <source>
        <strain evidence="2">JXDWG</strain>
        <tissue evidence="2">Leaf</tissue>
    </source>
</reference>